<dbReference type="SUPFAM" id="SSF47616">
    <property type="entry name" value="GST C-terminal domain-like"/>
    <property type="match status" value="1"/>
</dbReference>
<evidence type="ECO:0000256" key="4">
    <source>
        <dbReference type="ARBA" id="ARBA00022679"/>
    </source>
</evidence>
<dbReference type="InterPro" id="IPR010987">
    <property type="entry name" value="Glutathione-S-Trfase_C-like"/>
</dbReference>
<evidence type="ECO:0000313" key="7">
    <source>
        <dbReference type="EMBL" id="RKR00400.1"/>
    </source>
</evidence>
<dbReference type="GO" id="GO:0005737">
    <property type="term" value="C:cytoplasm"/>
    <property type="evidence" value="ECO:0007669"/>
    <property type="project" value="UniProtKB-SubCell"/>
</dbReference>
<gene>
    <name evidence="7" type="ORF">C7435_1608</name>
</gene>
<dbReference type="PANTHER" id="PTHR43917">
    <property type="match status" value="1"/>
</dbReference>
<keyword evidence="4 7" id="KW-0808">Transferase</keyword>
<evidence type="ECO:0000256" key="3">
    <source>
        <dbReference type="ARBA" id="ARBA00022490"/>
    </source>
</evidence>
<dbReference type="Proteomes" id="UP000273675">
    <property type="component" value="Unassembled WGS sequence"/>
</dbReference>
<protein>
    <submittedName>
        <fullName evidence="7">Glutathione S-transferase</fullName>
    </submittedName>
</protein>
<proteinExistence type="inferred from homology"/>
<dbReference type="Gene3D" id="3.40.30.10">
    <property type="entry name" value="Glutaredoxin"/>
    <property type="match status" value="1"/>
</dbReference>
<dbReference type="RefSeq" id="WP_121210720.1">
    <property type="nucleotide sequence ID" value="NZ_RBIM01000003.1"/>
</dbReference>
<dbReference type="InterPro" id="IPR036249">
    <property type="entry name" value="Thioredoxin-like_sf"/>
</dbReference>
<dbReference type="EMBL" id="RBIM01000003">
    <property type="protein sequence ID" value="RKR00400.1"/>
    <property type="molecule type" value="Genomic_DNA"/>
</dbReference>
<dbReference type="AlphaFoldDB" id="A0A495DDM6"/>
<dbReference type="CDD" id="cd00570">
    <property type="entry name" value="GST_N_family"/>
    <property type="match status" value="1"/>
</dbReference>
<dbReference type="Pfam" id="PF13417">
    <property type="entry name" value="GST_N_3"/>
    <property type="match status" value="1"/>
</dbReference>
<name>A0A495DDM6_9PROT</name>
<dbReference type="PANTHER" id="PTHR43917:SF8">
    <property type="entry name" value="GH16740P-RELATED"/>
    <property type="match status" value="1"/>
</dbReference>
<organism evidence="7 8">
    <name type="scientific">Maricaulis maris</name>
    <dbReference type="NCBI Taxonomy" id="74318"/>
    <lineage>
        <taxon>Bacteria</taxon>
        <taxon>Pseudomonadati</taxon>
        <taxon>Pseudomonadota</taxon>
        <taxon>Alphaproteobacteria</taxon>
        <taxon>Maricaulales</taxon>
        <taxon>Maricaulaceae</taxon>
        <taxon>Maricaulis</taxon>
    </lineage>
</organism>
<evidence type="ECO:0000256" key="1">
    <source>
        <dbReference type="ARBA" id="ARBA00004496"/>
    </source>
</evidence>
<dbReference type="SFLD" id="SFLDG00358">
    <property type="entry name" value="Main_(cytGST)"/>
    <property type="match status" value="1"/>
</dbReference>
<dbReference type="PROSITE" id="PS50404">
    <property type="entry name" value="GST_NTER"/>
    <property type="match status" value="1"/>
</dbReference>
<evidence type="ECO:0000259" key="5">
    <source>
        <dbReference type="PROSITE" id="PS50404"/>
    </source>
</evidence>
<dbReference type="InterPro" id="IPR004045">
    <property type="entry name" value="Glutathione_S-Trfase_N"/>
</dbReference>
<feature type="domain" description="GST N-terminal" evidence="5">
    <location>
        <begin position="1"/>
        <end position="81"/>
    </location>
</feature>
<comment type="caution">
    <text evidence="7">The sequence shown here is derived from an EMBL/GenBank/DDBJ whole genome shotgun (WGS) entry which is preliminary data.</text>
</comment>
<comment type="similarity">
    <text evidence="2">Belongs to the GST superfamily.</text>
</comment>
<dbReference type="GO" id="GO:0016740">
    <property type="term" value="F:transferase activity"/>
    <property type="evidence" value="ECO:0007669"/>
    <property type="project" value="UniProtKB-KW"/>
</dbReference>
<comment type="subcellular location">
    <subcellularLocation>
        <location evidence="1">Cytoplasm</location>
    </subcellularLocation>
</comment>
<dbReference type="PROSITE" id="PS50405">
    <property type="entry name" value="GST_CTER"/>
    <property type="match status" value="1"/>
</dbReference>
<evidence type="ECO:0000259" key="6">
    <source>
        <dbReference type="PROSITE" id="PS50405"/>
    </source>
</evidence>
<evidence type="ECO:0000256" key="2">
    <source>
        <dbReference type="ARBA" id="ARBA00007409"/>
    </source>
</evidence>
<keyword evidence="3" id="KW-0963">Cytoplasm</keyword>
<sequence>MYTLYFHPYSQHSRRVVTLLDACRLPYEPRLVSLETGEHMSDAYLAINPNHQVPTLIDGDLVLHESTAILRYLCNRHRLDDWYPTGLARRAIVDQWTDWGQSRMAPAVRDIVYNSVFAAEAERSLTAIAHGKTVLGELVPLMETALGEANWIAGTPEPTIADLVLGSNITQLGLAGWRPSGGRIKAWYARLCEMKAFADTLPVELEAV</sequence>
<evidence type="ECO:0000313" key="8">
    <source>
        <dbReference type="Proteomes" id="UP000273675"/>
    </source>
</evidence>
<dbReference type="FunFam" id="3.40.30.10:FF:000039">
    <property type="entry name" value="Glutathione S-transferase domain"/>
    <property type="match status" value="1"/>
</dbReference>
<dbReference type="OrthoDB" id="9813092at2"/>
<dbReference type="InterPro" id="IPR051369">
    <property type="entry name" value="GST_Theta"/>
</dbReference>
<dbReference type="InterPro" id="IPR036282">
    <property type="entry name" value="Glutathione-S-Trfase_C_sf"/>
</dbReference>
<dbReference type="InterPro" id="IPR040079">
    <property type="entry name" value="Glutathione_S-Trfase"/>
</dbReference>
<dbReference type="SUPFAM" id="SSF52833">
    <property type="entry name" value="Thioredoxin-like"/>
    <property type="match status" value="1"/>
</dbReference>
<dbReference type="Gene3D" id="1.20.1050.10">
    <property type="match status" value="1"/>
</dbReference>
<reference evidence="7 8" key="1">
    <citation type="submission" date="2018-10" db="EMBL/GenBank/DDBJ databases">
        <title>Genomic Encyclopedia of Type Strains, Phase IV (KMG-IV): sequencing the most valuable type-strain genomes for metagenomic binning, comparative biology and taxonomic classification.</title>
        <authorList>
            <person name="Goeker M."/>
        </authorList>
    </citation>
    <scope>NUCLEOTIDE SEQUENCE [LARGE SCALE GENOMIC DNA]</scope>
    <source>
        <strain evidence="7 8">DSM 4734</strain>
    </source>
</reference>
<feature type="domain" description="GST C-terminal" evidence="6">
    <location>
        <begin position="86"/>
        <end position="208"/>
    </location>
</feature>
<dbReference type="SFLD" id="SFLDS00019">
    <property type="entry name" value="Glutathione_Transferase_(cytos"/>
    <property type="match status" value="1"/>
</dbReference>
<accession>A0A495DDM6</accession>